<dbReference type="GO" id="GO:0003735">
    <property type="term" value="F:structural constituent of ribosome"/>
    <property type="evidence" value="ECO:0007669"/>
    <property type="project" value="InterPro"/>
</dbReference>
<keyword evidence="4" id="KW-0689">Ribosomal protein</keyword>
<evidence type="ECO:0000256" key="4">
    <source>
        <dbReference type="ARBA" id="ARBA00022980"/>
    </source>
</evidence>
<dbReference type="AlphaFoldDB" id="A0AAV2TXI5"/>
<dbReference type="CDD" id="cd00337">
    <property type="entry name" value="Ribosomal_uL14"/>
    <property type="match status" value="1"/>
</dbReference>
<evidence type="ECO:0000256" key="8">
    <source>
        <dbReference type="ARBA" id="ARBA00042938"/>
    </source>
</evidence>
<sequence length="209" mass="22569">MQVISNDPETNQTLLPALGSQSDEIFSTSRLLPRVWTCPYVPGSRLLWTSISPGHSSLNFIAPQTRLRIVDNSPWSSIAPAPTVRDQIAQKGGLKKAVAAAAVRTTPMVDKTGVVMKPGLCIRVYNSRNKGVTGDKVLVAVGGEKMRGWIVGTRQPSKDGWPRFESNNIVLVDDDGNPLGTRILVPIPAKLRSLSGDITKILSIATTFV</sequence>
<comment type="caution">
    <text evidence="9">The sequence shown here is derived from an EMBL/GenBank/DDBJ whole genome shotgun (WGS) entry which is preliminary data.</text>
</comment>
<evidence type="ECO:0000256" key="1">
    <source>
        <dbReference type="ARBA" id="ARBA00004173"/>
    </source>
</evidence>
<evidence type="ECO:0000256" key="6">
    <source>
        <dbReference type="ARBA" id="ARBA00023274"/>
    </source>
</evidence>
<keyword evidence="3" id="KW-0809">Transit peptide</keyword>
<dbReference type="SUPFAM" id="SSF50193">
    <property type="entry name" value="Ribosomal protein L14"/>
    <property type="match status" value="1"/>
</dbReference>
<dbReference type="EMBL" id="CAXLJL010000867">
    <property type="protein sequence ID" value="CAL5141438.1"/>
    <property type="molecule type" value="Genomic_DNA"/>
</dbReference>
<evidence type="ECO:0000256" key="3">
    <source>
        <dbReference type="ARBA" id="ARBA00022946"/>
    </source>
</evidence>
<evidence type="ECO:0000256" key="5">
    <source>
        <dbReference type="ARBA" id="ARBA00023128"/>
    </source>
</evidence>
<name>A0AAV2TXI5_CALDB</name>
<dbReference type="InterPro" id="IPR000218">
    <property type="entry name" value="Ribosomal_uL14"/>
</dbReference>
<dbReference type="InterPro" id="IPR036853">
    <property type="entry name" value="Ribosomal_uL14_sf"/>
</dbReference>
<gene>
    <name evidence="9" type="ORF">CDAUBV1_LOCUS16679</name>
</gene>
<dbReference type="Gene3D" id="2.40.150.20">
    <property type="entry name" value="Ribosomal protein L14"/>
    <property type="match status" value="1"/>
</dbReference>
<evidence type="ECO:0000313" key="10">
    <source>
        <dbReference type="Proteomes" id="UP001497525"/>
    </source>
</evidence>
<dbReference type="PANTHER" id="PTHR21037">
    <property type="entry name" value="39S RIBOSOMAL PROTEIN L14, MITOCHONDRIAL"/>
    <property type="match status" value="1"/>
</dbReference>
<evidence type="ECO:0000256" key="2">
    <source>
        <dbReference type="ARBA" id="ARBA00010745"/>
    </source>
</evidence>
<dbReference type="HAMAP" id="MF_01367">
    <property type="entry name" value="Ribosomal_uL14"/>
    <property type="match status" value="1"/>
</dbReference>
<evidence type="ECO:0000313" key="9">
    <source>
        <dbReference type="EMBL" id="CAL5141438.1"/>
    </source>
</evidence>
<dbReference type="SMART" id="SM01374">
    <property type="entry name" value="Ribosomal_L14"/>
    <property type="match status" value="1"/>
</dbReference>
<dbReference type="GO" id="GO:0005739">
    <property type="term" value="C:mitochondrion"/>
    <property type="evidence" value="ECO:0007669"/>
    <property type="project" value="UniProtKB-SubCell"/>
</dbReference>
<proteinExistence type="inferred from homology"/>
<protein>
    <recommendedName>
        <fullName evidence="7">Large ribosomal subunit protein uL14m</fullName>
    </recommendedName>
    <alternativeName>
        <fullName evidence="8">39S ribosomal protein L14, mitochondrial</fullName>
    </alternativeName>
</protein>
<keyword evidence="5" id="KW-0496">Mitochondrion</keyword>
<accession>A0AAV2TXI5</accession>
<dbReference type="GO" id="GO:1990904">
    <property type="term" value="C:ribonucleoprotein complex"/>
    <property type="evidence" value="ECO:0007669"/>
    <property type="project" value="UniProtKB-KW"/>
</dbReference>
<organism evidence="9 10">
    <name type="scientific">Calicophoron daubneyi</name>
    <name type="common">Rumen fluke</name>
    <name type="synonym">Paramphistomum daubneyi</name>
    <dbReference type="NCBI Taxonomy" id="300641"/>
    <lineage>
        <taxon>Eukaryota</taxon>
        <taxon>Metazoa</taxon>
        <taxon>Spiralia</taxon>
        <taxon>Lophotrochozoa</taxon>
        <taxon>Platyhelminthes</taxon>
        <taxon>Trematoda</taxon>
        <taxon>Digenea</taxon>
        <taxon>Plagiorchiida</taxon>
        <taxon>Pronocephalata</taxon>
        <taxon>Paramphistomoidea</taxon>
        <taxon>Paramphistomidae</taxon>
        <taxon>Calicophoron</taxon>
    </lineage>
</organism>
<comment type="subcellular location">
    <subcellularLocation>
        <location evidence="1">Mitochondrion</location>
    </subcellularLocation>
</comment>
<dbReference type="GO" id="GO:0006412">
    <property type="term" value="P:translation"/>
    <property type="evidence" value="ECO:0007669"/>
    <property type="project" value="InterPro"/>
</dbReference>
<dbReference type="PANTHER" id="PTHR21037:SF3">
    <property type="entry name" value="LARGE RIBOSOMAL SUBUNIT PROTEIN UL14M"/>
    <property type="match status" value="1"/>
</dbReference>
<reference evidence="9" key="1">
    <citation type="submission" date="2024-06" db="EMBL/GenBank/DDBJ databases">
        <authorList>
            <person name="Liu X."/>
            <person name="Lenzi L."/>
            <person name="Haldenby T S."/>
            <person name="Uol C."/>
        </authorList>
    </citation>
    <scope>NUCLEOTIDE SEQUENCE</scope>
</reference>
<comment type="similarity">
    <text evidence="2">Belongs to the universal ribosomal protein uL14 family.</text>
</comment>
<dbReference type="Proteomes" id="UP001497525">
    <property type="component" value="Unassembled WGS sequence"/>
</dbReference>
<dbReference type="Pfam" id="PF00238">
    <property type="entry name" value="Ribosomal_L14"/>
    <property type="match status" value="1"/>
</dbReference>
<evidence type="ECO:0000256" key="7">
    <source>
        <dbReference type="ARBA" id="ARBA00040118"/>
    </source>
</evidence>
<keyword evidence="6" id="KW-0687">Ribonucleoprotein</keyword>
<dbReference type="GO" id="GO:0005840">
    <property type="term" value="C:ribosome"/>
    <property type="evidence" value="ECO:0007669"/>
    <property type="project" value="UniProtKB-KW"/>
</dbReference>